<dbReference type="SUPFAM" id="SSF53448">
    <property type="entry name" value="Nucleotide-diphospho-sugar transferases"/>
    <property type="match status" value="1"/>
</dbReference>
<evidence type="ECO:0000313" key="2">
    <source>
        <dbReference type="Proteomes" id="UP001386437"/>
    </source>
</evidence>
<dbReference type="PANTHER" id="PTHR21485">
    <property type="entry name" value="HAD SUPERFAMILY MEMBERS CMAS AND KDSC"/>
    <property type="match status" value="1"/>
</dbReference>
<keyword evidence="1" id="KW-0548">Nucleotidyltransferase</keyword>
<dbReference type="GO" id="GO:0016779">
    <property type="term" value="F:nucleotidyltransferase activity"/>
    <property type="evidence" value="ECO:0007669"/>
    <property type="project" value="UniProtKB-KW"/>
</dbReference>
<protein>
    <submittedName>
        <fullName evidence="1">Acylneuraminate cytidylyltransferase family protein</fullName>
    </submittedName>
</protein>
<sequence>MAKLALIPARGGSKRLPRKNVMPFMGRPIIAWTIEAAQQAGLFDDIVVSTEDAEIAEIARACGAHVDLRNADLARDESTIADVARELLLRRRSQGRNDQTLCCLYATAPLRTAADIRATMALLNEPGCRFAIAATPFTHYAHQALRMSDGGKVEPMWPELCNLRGSEVGTLVAGNGSTYAVDVDAFLAHGEFYGPGMRAHLMPFARSVDIDTADDFLVAECFARAAGLA</sequence>
<accession>A0ABU8J509</accession>
<gene>
    <name evidence="1" type="ORF">H3V53_37650</name>
</gene>
<dbReference type="InterPro" id="IPR003329">
    <property type="entry name" value="Cytidylyl_trans"/>
</dbReference>
<dbReference type="InterPro" id="IPR029044">
    <property type="entry name" value="Nucleotide-diphossugar_trans"/>
</dbReference>
<comment type="caution">
    <text evidence="1">The sequence shown here is derived from an EMBL/GenBank/DDBJ whole genome shotgun (WGS) entry which is preliminary data.</text>
</comment>
<dbReference type="RefSeq" id="WP_336602243.1">
    <property type="nucleotide sequence ID" value="NZ_JACFYJ010000123.1"/>
</dbReference>
<proteinExistence type="predicted"/>
<dbReference type="InterPro" id="IPR050793">
    <property type="entry name" value="CMP-NeuNAc_synthase"/>
</dbReference>
<evidence type="ECO:0000313" key="1">
    <source>
        <dbReference type="EMBL" id="MEI6002633.1"/>
    </source>
</evidence>
<reference evidence="1 2" key="1">
    <citation type="journal article" date="2022" name="Arch. Microbiol.">
        <title>Paraburkholderia bengalensis sp. nov. isolated from roots of Oryza sativa, IR64.</title>
        <authorList>
            <person name="Nag P."/>
            <person name="Mondal N."/>
            <person name="Sarkar J."/>
            <person name="Das S."/>
        </authorList>
    </citation>
    <scope>NUCLEOTIDE SEQUENCE [LARGE SCALE GENOMIC DNA]</scope>
    <source>
        <strain evidence="1 2">IR64_4_BI</strain>
    </source>
</reference>
<dbReference type="Pfam" id="PF02348">
    <property type="entry name" value="CTP_transf_3"/>
    <property type="match status" value="1"/>
</dbReference>
<keyword evidence="1" id="KW-0808">Transferase</keyword>
<organism evidence="1 2">
    <name type="scientific">Paraburkholderia bengalensis</name>
    <dbReference type="NCBI Taxonomy" id="2747562"/>
    <lineage>
        <taxon>Bacteria</taxon>
        <taxon>Pseudomonadati</taxon>
        <taxon>Pseudomonadota</taxon>
        <taxon>Betaproteobacteria</taxon>
        <taxon>Burkholderiales</taxon>
        <taxon>Burkholderiaceae</taxon>
        <taxon>Paraburkholderia</taxon>
    </lineage>
</organism>
<dbReference type="Proteomes" id="UP001386437">
    <property type="component" value="Unassembled WGS sequence"/>
</dbReference>
<name>A0ABU8J509_9BURK</name>
<keyword evidence="2" id="KW-1185">Reference proteome</keyword>
<dbReference type="CDD" id="cd02513">
    <property type="entry name" value="CMP-NeuAc_Synthase"/>
    <property type="match status" value="1"/>
</dbReference>
<dbReference type="EMBL" id="JACFYJ010000123">
    <property type="protein sequence ID" value="MEI6002633.1"/>
    <property type="molecule type" value="Genomic_DNA"/>
</dbReference>
<dbReference type="Gene3D" id="3.90.550.10">
    <property type="entry name" value="Spore Coat Polysaccharide Biosynthesis Protein SpsA, Chain A"/>
    <property type="match status" value="1"/>
</dbReference>
<dbReference type="PANTHER" id="PTHR21485:SF6">
    <property type="entry name" value="N-ACYLNEURAMINATE CYTIDYLYLTRANSFERASE-RELATED"/>
    <property type="match status" value="1"/>
</dbReference>